<accession>A0ABT9JRZ9</accession>
<comment type="caution">
    <text evidence="1">The sequence shown here is derived from an EMBL/GenBank/DDBJ whole genome shotgun (WGS) entry which is preliminary data.</text>
</comment>
<protein>
    <submittedName>
        <fullName evidence="1">Uncharacterized protein</fullName>
    </submittedName>
</protein>
<sequence>MSHPEQSASHQQRAYNHHQQELREMAFDVIDVMPCVHDEKTLFMQRLTSIGLTALNQ</sequence>
<keyword evidence="2" id="KW-1185">Reference proteome</keyword>
<organism evidence="1 2">
    <name type="scientific">Methylophilus aquaticus</name>
    <dbReference type="NCBI Taxonomy" id="1971610"/>
    <lineage>
        <taxon>Bacteria</taxon>
        <taxon>Pseudomonadati</taxon>
        <taxon>Pseudomonadota</taxon>
        <taxon>Betaproteobacteria</taxon>
        <taxon>Nitrosomonadales</taxon>
        <taxon>Methylophilaceae</taxon>
        <taxon>Methylophilus</taxon>
    </lineage>
</organism>
<proteinExistence type="predicted"/>
<name>A0ABT9JRZ9_9PROT</name>
<dbReference type="RefSeq" id="WP_306389071.1">
    <property type="nucleotide sequence ID" value="NZ_JAVCAP010000012.1"/>
</dbReference>
<gene>
    <name evidence="1" type="ORF">Q9291_05755</name>
</gene>
<dbReference type="EMBL" id="JAVCAP010000012">
    <property type="protein sequence ID" value="MDP8567346.1"/>
    <property type="molecule type" value="Genomic_DNA"/>
</dbReference>
<reference evidence="2" key="1">
    <citation type="journal article" date="2019" name="Int. J. Syst. Evol. Microbiol.">
        <title>The Global Catalogue of Microorganisms (GCM) 10K type strain sequencing project: providing services to taxonomists for standard genome sequencing and annotation.</title>
        <authorList>
            <consortium name="The Broad Institute Genomics Platform"/>
            <consortium name="The Broad Institute Genome Sequencing Center for Infectious Disease"/>
            <person name="Wu L."/>
            <person name="Ma J."/>
        </authorList>
    </citation>
    <scope>NUCLEOTIDE SEQUENCE [LARGE SCALE GENOMIC DNA]</scope>
    <source>
        <strain evidence="2">VKM B-3159</strain>
    </source>
</reference>
<evidence type="ECO:0000313" key="2">
    <source>
        <dbReference type="Proteomes" id="UP001225906"/>
    </source>
</evidence>
<evidence type="ECO:0000313" key="1">
    <source>
        <dbReference type="EMBL" id="MDP8567346.1"/>
    </source>
</evidence>
<dbReference type="Proteomes" id="UP001225906">
    <property type="component" value="Unassembled WGS sequence"/>
</dbReference>